<dbReference type="Gene3D" id="3.30.1330.230">
    <property type="match status" value="1"/>
</dbReference>
<protein>
    <submittedName>
        <fullName evidence="2">YcaO-like family protein</fullName>
    </submittedName>
</protein>
<dbReference type="RefSeq" id="WP_191771786.1">
    <property type="nucleotide sequence ID" value="NZ_JACSQS010000022.1"/>
</dbReference>
<dbReference type="EMBL" id="JACSQS010000022">
    <property type="protein sequence ID" value="MBD7955747.1"/>
    <property type="molecule type" value="Genomic_DNA"/>
</dbReference>
<dbReference type="InterPro" id="IPR003776">
    <property type="entry name" value="YcaO-like_dom"/>
</dbReference>
<name>A0A8X8FS79_9GAMM</name>
<organism evidence="2 3">
    <name type="scientific">Stenotrophomonas lacuserhaii</name>
    <dbReference type="NCBI Taxonomy" id="2760084"/>
    <lineage>
        <taxon>Bacteria</taxon>
        <taxon>Pseudomonadati</taxon>
        <taxon>Pseudomonadota</taxon>
        <taxon>Gammaproteobacteria</taxon>
        <taxon>Lysobacterales</taxon>
        <taxon>Lysobacteraceae</taxon>
        <taxon>Stenotrophomonas</taxon>
    </lineage>
</organism>
<dbReference type="Proteomes" id="UP000636938">
    <property type="component" value="Unassembled WGS sequence"/>
</dbReference>
<dbReference type="PANTHER" id="PTHR37809">
    <property type="entry name" value="RIBOSOMAL PROTEIN S12 METHYLTHIOTRANSFERASE ACCESSORY FACTOR YCAO"/>
    <property type="match status" value="1"/>
</dbReference>
<reference evidence="2 3" key="1">
    <citation type="submission" date="2020-08" db="EMBL/GenBank/DDBJ databases">
        <title>A Genomic Blueprint of the Chicken Gut Microbiome.</title>
        <authorList>
            <person name="Gilroy R."/>
            <person name="Ravi A."/>
            <person name="Getino M."/>
            <person name="Pursley I."/>
            <person name="Horton D.L."/>
            <person name="Alikhan N.-F."/>
            <person name="Baker D."/>
            <person name="Gharbi K."/>
            <person name="Hall N."/>
            <person name="Watson M."/>
            <person name="Adriaenssens E.M."/>
            <person name="Foster-Nyarko E."/>
            <person name="Jarju S."/>
            <person name="Secka A."/>
            <person name="Antonio M."/>
            <person name="Oren A."/>
            <person name="Chaudhuri R."/>
            <person name="La Ragione R.M."/>
            <person name="Hildebrand F."/>
            <person name="Pallen M.J."/>
        </authorList>
    </citation>
    <scope>NUCLEOTIDE SEQUENCE [LARGE SCALE GENOMIC DNA]</scope>
    <source>
        <strain evidence="2 3">Sa5BUN4</strain>
    </source>
</reference>
<evidence type="ECO:0000313" key="2">
    <source>
        <dbReference type="EMBL" id="MBD7955747.1"/>
    </source>
</evidence>
<dbReference type="PROSITE" id="PS51664">
    <property type="entry name" value="YCAO"/>
    <property type="match status" value="1"/>
</dbReference>
<evidence type="ECO:0000313" key="3">
    <source>
        <dbReference type="Proteomes" id="UP000636938"/>
    </source>
</evidence>
<evidence type="ECO:0000259" key="1">
    <source>
        <dbReference type="PROSITE" id="PS51664"/>
    </source>
</evidence>
<sequence>MNTSIPEERHFSLFDAAQRIQAAFDSLDIRPVTTFTGQSPCAALTELHDAEGVLLTGGWGKGAREAAAVGSLYEAMEHLLMDRHAAHGAEVRPVEDLIGLLGPDLTGYLPGALLFDQIEETIATRCYTGLVGATDFPYPVALSAPTYADAPLAADTFDYAPLRRYASNSGTAIGGSLDEALLHALNECAERDAISMFLLTHFFHAANESLRVVGPAGLPADVADLYRQVRQCVDADICLLDISSTPGITSCLAVAHLCYDHARPYGAGASLNPAHAARRALHELLQSHLALASNATPARAGRAASVHPVQLLQQWPRLQPSARMDIEDRLASQPIITVPLEDRPAGTVEAQVQQLAQALKADGLVAGYNVIHTFDNGITLVNAVVPRFERFHLVTLGHVVVPGQRGGAPGGSR</sequence>
<dbReference type="PANTHER" id="PTHR37809:SF1">
    <property type="entry name" value="RIBOSOMAL PROTEIN S12 METHYLTHIOTRANSFERASE ACCESSORY FACTOR YCAO"/>
    <property type="match status" value="1"/>
</dbReference>
<dbReference type="AlphaFoldDB" id="A0A8X8FS79"/>
<accession>A0A8X8FS79</accession>
<gene>
    <name evidence="2" type="ORF">H9654_16235</name>
</gene>
<proteinExistence type="predicted"/>
<comment type="caution">
    <text evidence="2">The sequence shown here is derived from an EMBL/GenBank/DDBJ whole genome shotgun (WGS) entry which is preliminary data.</text>
</comment>
<dbReference type="Pfam" id="PF02624">
    <property type="entry name" value="YcaO"/>
    <property type="match status" value="1"/>
</dbReference>
<keyword evidence="3" id="KW-1185">Reference proteome</keyword>
<feature type="domain" description="YcaO" evidence="1">
    <location>
        <begin position="58"/>
        <end position="413"/>
    </location>
</feature>